<dbReference type="Proteomes" id="UP001058124">
    <property type="component" value="Unassembled WGS sequence"/>
</dbReference>
<gene>
    <name evidence="2" type="ORF">SOASR030_24710</name>
</gene>
<keyword evidence="3" id="KW-1185">Reference proteome</keyword>
<accession>A0AAV5N5J8</accession>
<reference evidence="2" key="1">
    <citation type="submission" date="2022-06" db="EMBL/GenBank/DDBJ databases">
        <title>Draft genome sequences of Leminorella grimontii str. JCM5902.</title>
        <authorList>
            <person name="Wakabayashi Y."/>
            <person name="Kojima K."/>
        </authorList>
    </citation>
    <scope>NUCLEOTIDE SEQUENCE</scope>
    <source>
        <strain evidence="2">JCM 5902</strain>
    </source>
</reference>
<sequence length="197" mass="21655">MADVQFNDLGFAKLTGIVHLYHVAPYSGEFLFESDEWVSVGVGIPAYSCIDVPLSAKPGFAVCRINDNWEYVEDHRGVEAYSTQTQKPIEITMLGPLPADVTTLHPATPFDCWNGDNWVTDEAAKHQAEVEAAARQKRDLEQKANAAIETLNDAIELGLAEQGDEDMLKAWRAYRVKLSRVGVQAAPGVTWPALPAD</sequence>
<evidence type="ECO:0000313" key="3">
    <source>
        <dbReference type="Proteomes" id="UP001058124"/>
    </source>
</evidence>
<protein>
    <submittedName>
        <fullName evidence="2">Tail assembly protein</fullName>
    </submittedName>
</protein>
<dbReference type="RefSeq" id="WP_027274610.1">
    <property type="nucleotide sequence ID" value="NZ_BRLH01000005.1"/>
</dbReference>
<comment type="caution">
    <text evidence="2">The sequence shown here is derived from an EMBL/GenBank/DDBJ whole genome shotgun (WGS) entry which is preliminary data.</text>
</comment>
<dbReference type="PANTHER" id="PTHR34413:SF2">
    <property type="entry name" value="PROPHAGE TAIL FIBER ASSEMBLY PROTEIN HOMOLOG TFAE-RELATED"/>
    <property type="match status" value="1"/>
</dbReference>
<dbReference type="Pfam" id="PF02413">
    <property type="entry name" value="Caudo_TAP"/>
    <property type="match status" value="1"/>
</dbReference>
<keyword evidence="1" id="KW-0175">Coiled coil</keyword>
<feature type="coiled-coil region" evidence="1">
    <location>
        <begin position="123"/>
        <end position="157"/>
    </location>
</feature>
<dbReference type="PANTHER" id="PTHR34413">
    <property type="entry name" value="PROPHAGE TAIL FIBER ASSEMBLY PROTEIN HOMOLOG TFAE-RELATED-RELATED"/>
    <property type="match status" value="1"/>
</dbReference>
<evidence type="ECO:0000313" key="2">
    <source>
        <dbReference type="EMBL" id="GKX56359.1"/>
    </source>
</evidence>
<dbReference type="InterPro" id="IPR051220">
    <property type="entry name" value="TFA_Chaperone"/>
</dbReference>
<name>A0AAV5N5J8_9GAMM</name>
<proteinExistence type="predicted"/>
<dbReference type="InterPro" id="IPR003458">
    <property type="entry name" value="Phage_T4_Gp38_tail_assem"/>
</dbReference>
<organism evidence="2 3">
    <name type="scientific">Leminorella grimontii</name>
    <dbReference type="NCBI Taxonomy" id="82981"/>
    <lineage>
        <taxon>Bacteria</taxon>
        <taxon>Pseudomonadati</taxon>
        <taxon>Pseudomonadota</taxon>
        <taxon>Gammaproteobacteria</taxon>
        <taxon>Enterobacterales</taxon>
        <taxon>Budviciaceae</taxon>
        <taxon>Leminorella</taxon>
    </lineage>
</organism>
<dbReference type="EMBL" id="BRLH01000005">
    <property type="protein sequence ID" value="GKX56359.1"/>
    <property type="molecule type" value="Genomic_DNA"/>
</dbReference>
<dbReference type="AlphaFoldDB" id="A0AAV5N5J8"/>
<evidence type="ECO:0000256" key="1">
    <source>
        <dbReference type="SAM" id="Coils"/>
    </source>
</evidence>